<dbReference type="EMBL" id="MN740162">
    <property type="protein sequence ID" value="QHT91070.1"/>
    <property type="molecule type" value="Genomic_DNA"/>
</dbReference>
<evidence type="ECO:0000313" key="1">
    <source>
        <dbReference type="EMBL" id="QHT91070.1"/>
    </source>
</evidence>
<protein>
    <submittedName>
        <fullName evidence="1">Uncharacterized protein</fullName>
    </submittedName>
</protein>
<sequence>MEEPNESVENAYNEYYKLKNKYETEIMKNKKKISNNQSLSAKEKRSEFLKLKPKCINCKRPGGTIFSTKYYSENTKKGENNDFIDDYRQLSARCGIIADPCNLNINIHLGTYELLPDILENIEKEIKDNKNEIIDSKNKLLFGYITTETALQNYESIKDYVSHFTSLLEQYLKIYLDITDNLEKKQLLNGDIERTYEIIIEIKQCIISFNELESTQYVRDAVHIYINNLLPLLNKISSLKYKQNFVYYNEDLNTYNLIQKKYKIENLEYTSFNNTVVSYDVGLKINKGKKPALIIVDSDATSVPTIIEPSIQTNQKIQTNENDQLAKDEGVYNGNIVTWNNPKYQQLWDKLPEKFKMALTNNSEWMNEFMHSCIIAKSENKNCKFVTPKNLIVPPELSENDEYNFGEGNEAYNALFNKLDKSYQNTLFSLYSEKNGVNNYSMFIDTLNKLLAKDLGFENGYF</sequence>
<accession>A0A6C0IEM0</accession>
<dbReference type="AlphaFoldDB" id="A0A6C0IEM0"/>
<name>A0A6C0IEM0_9ZZZZ</name>
<organism evidence="1">
    <name type="scientific">viral metagenome</name>
    <dbReference type="NCBI Taxonomy" id="1070528"/>
    <lineage>
        <taxon>unclassified sequences</taxon>
        <taxon>metagenomes</taxon>
        <taxon>organismal metagenomes</taxon>
    </lineage>
</organism>
<reference evidence="1" key="1">
    <citation type="journal article" date="2020" name="Nature">
        <title>Giant virus diversity and host interactions through global metagenomics.</title>
        <authorList>
            <person name="Schulz F."/>
            <person name="Roux S."/>
            <person name="Paez-Espino D."/>
            <person name="Jungbluth S."/>
            <person name="Walsh D.A."/>
            <person name="Denef V.J."/>
            <person name="McMahon K.D."/>
            <person name="Konstantinidis K.T."/>
            <person name="Eloe-Fadrosh E.A."/>
            <person name="Kyrpides N.C."/>
            <person name="Woyke T."/>
        </authorList>
    </citation>
    <scope>NUCLEOTIDE SEQUENCE</scope>
    <source>
        <strain evidence="1">GVMAG-M-3300023184-72</strain>
    </source>
</reference>
<proteinExistence type="predicted"/>